<protein>
    <submittedName>
        <fullName evidence="1">Uncharacterized protein</fullName>
    </submittedName>
</protein>
<dbReference type="Proteomes" id="UP000628079">
    <property type="component" value="Unassembled WGS sequence"/>
</dbReference>
<name>A0A8H9FV41_9MICO</name>
<comment type="caution">
    <text evidence="1">The sequence shown here is derived from an EMBL/GenBank/DDBJ whole genome shotgun (WGS) entry which is preliminary data.</text>
</comment>
<gene>
    <name evidence="1" type="ORF">GCM10011314_31050</name>
</gene>
<reference evidence="1" key="1">
    <citation type="journal article" date="2014" name="Int. J. Syst. Evol. Microbiol.">
        <title>Complete genome sequence of Corynebacterium casei LMG S-19264T (=DSM 44701T), isolated from a smear-ripened cheese.</title>
        <authorList>
            <consortium name="US DOE Joint Genome Institute (JGI-PGF)"/>
            <person name="Walter F."/>
            <person name="Albersmeier A."/>
            <person name="Kalinowski J."/>
            <person name="Ruckert C."/>
        </authorList>
    </citation>
    <scope>NUCLEOTIDE SEQUENCE</scope>
    <source>
        <strain evidence="1">CGMCC 1.10749</strain>
    </source>
</reference>
<proteinExistence type="predicted"/>
<reference evidence="1" key="2">
    <citation type="submission" date="2020-09" db="EMBL/GenBank/DDBJ databases">
        <authorList>
            <person name="Sun Q."/>
            <person name="Zhou Y."/>
        </authorList>
    </citation>
    <scope>NUCLEOTIDE SEQUENCE</scope>
    <source>
        <strain evidence="1">CGMCC 1.10749</strain>
    </source>
</reference>
<dbReference type="AlphaFoldDB" id="A0A8H9FV41"/>
<evidence type="ECO:0000313" key="1">
    <source>
        <dbReference type="EMBL" id="GGB89027.1"/>
    </source>
</evidence>
<dbReference type="EMBL" id="BMEA01000004">
    <property type="protein sequence ID" value="GGB89027.1"/>
    <property type="molecule type" value="Genomic_DNA"/>
</dbReference>
<accession>A0A8H9FV41</accession>
<sequence length="57" mass="5897">MVTRTGPVLSASDSMRVTVHGRGAPRSMPSEVGVAELVAGVCFGIRVAGIRFDLNAP</sequence>
<organism evidence="1 2">
    <name type="scientific">Knoellia flava</name>
    <dbReference type="NCBI Taxonomy" id="913969"/>
    <lineage>
        <taxon>Bacteria</taxon>
        <taxon>Bacillati</taxon>
        <taxon>Actinomycetota</taxon>
        <taxon>Actinomycetes</taxon>
        <taxon>Micrococcales</taxon>
        <taxon>Intrasporangiaceae</taxon>
        <taxon>Knoellia</taxon>
    </lineage>
</organism>
<evidence type="ECO:0000313" key="2">
    <source>
        <dbReference type="Proteomes" id="UP000628079"/>
    </source>
</evidence>